<dbReference type="GO" id="GO:0004596">
    <property type="term" value="F:protein-N-terminal amino-acid acetyltransferase activity"/>
    <property type="evidence" value="ECO:0007669"/>
    <property type="project" value="InterPro"/>
</dbReference>
<evidence type="ECO:0000256" key="2">
    <source>
        <dbReference type="ARBA" id="ARBA00023315"/>
    </source>
</evidence>
<dbReference type="GO" id="GO:0031417">
    <property type="term" value="C:NatC complex"/>
    <property type="evidence" value="ECO:0007669"/>
    <property type="project" value="TreeGrafter"/>
</dbReference>
<evidence type="ECO:0000256" key="3">
    <source>
        <dbReference type="ARBA" id="ARBA00024025"/>
    </source>
</evidence>
<sequence length="255" mass="28297">MTIGLAQPSSLSTPNNSPSPIQTVVIRPRPLPVRSTPTAPVCPLNHHHGPTLFVARINLAMTDSAPTSSQISYVPYDPAQEATQLESVRELISSELSEPYSIYVYRYFLYQWGDLCYLAVDSGQLIGVVISKLEVHRGAALRGYIAMLAVRHQYRGRGIATKLVQLVIEAMVARNADEIALETEVTNVAAIKLYEGLGFLRSKHLHRYYLNGNSAFRLVLYLRPSNEGHHCEHNQGEEGLNSEKLHQGCSVADIY</sequence>
<dbReference type="EMBL" id="ML220126">
    <property type="protein sequence ID" value="TGZ80268.1"/>
    <property type="molecule type" value="Genomic_DNA"/>
</dbReference>
<name>A0A4S2MUM4_9PEZI</name>
<evidence type="ECO:0000313" key="6">
    <source>
        <dbReference type="EMBL" id="TGZ80268.1"/>
    </source>
</evidence>
<evidence type="ECO:0000256" key="1">
    <source>
        <dbReference type="ARBA" id="ARBA00022679"/>
    </source>
</evidence>
<keyword evidence="7" id="KW-1185">Reference proteome</keyword>
<feature type="region of interest" description="Disordered" evidence="4">
    <location>
        <begin position="1"/>
        <end position="22"/>
    </location>
</feature>
<evidence type="ECO:0000256" key="4">
    <source>
        <dbReference type="SAM" id="MobiDB-lite"/>
    </source>
</evidence>
<dbReference type="Proteomes" id="UP000298138">
    <property type="component" value="Unassembled WGS sequence"/>
</dbReference>
<dbReference type="InterPro" id="IPR044542">
    <property type="entry name" value="NAA30-like"/>
</dbReference>
<dbReference type="PROSITE" id="PS51186">
    <property type="entry name" value="GNAT"/>
    <property type="match status" value="1"/>
</dbReference>
<dbReference type="CDD" id="cd04301">
    <property type="entry name" value="NAT_SF"/>
    <property type="match status" value="1"/>
</dbReference>
<reference evidence="6 7" key="1">
    <citation type="submission" date="2019-04" db="EMBL/GenBank/DDBJ databases">
        <title>Comparative genomics and transcriptomics to analyze fruiting body development in filamentous ascomycetes.</title>
        <authorList>
            <consortium name="DOE Joint Genome Institute"/>
            <person name="Lutkenhaus R."/>
            <person name="Traeger S."/>
            <person name="Breuer J."/>
            <person name="Kuo A."/>
            <person name="Lipzen A."/>
            <person name="Pangilinan J."/>
            <person name="Dilworth D."/>
            <person name="Sandor L."/>
            <person name="Poggeler S."/>
            <person name="Barry K."/>
            <person name="Grigoriev I.V."/>
            <person name="Nowrousian M."/>
        </authorList>
    </citation>
    <scope>NUCLEOTIDE SEQUENCE [LARGE SCALE GENOMIC DNA]</scope>
    <source>
        <strain evidence="6 7">CBS 389.68</strain>
    </source>
</reference>
<dbReference type="InterPro" id="IPR000182">
    <property type="entry name" value="GNAT_dom"/>
</dbReference>
<keyword evidence="2 6" id="KW-0012">Acyltransferase</keyword>
<dbReference type="FunCoup" id="A0A4S2MUM4">
    <property type="interactions" value="421"/>
</dbReference>
<protein>
    <submittedName>
        <fullName evidence="6">Acyl-CoA N-acyltransferase</fullName>
    </submittedName>
</protein>
<evidence type="ECO:0000313" key="7">
    <source>
        <dbReference type="Proteomes" id="UP000298138"/>
    </source>
</evidence>
<accession>A0A4S2MUM4</accession>
<proteinExistence type="inferred from homology"/>
<dbReference type="Pfam" id="PF00583">
    <property type="entry name" value="Acetyltransf_1"/>
    <property type="match status" value="1"/>
</dbReference>
<dbReference type="OrthoDB" id="249099at2759"/>
<organism evidence="6 7">
    <name type="scientific">Ascodesmis nigricans</name>
    <dbReference type="NCBI Taxonomy" id="341454"/>
    <lineage>
        <taxon>Eukaryota</taxon>
        <taxon>Fungi</taxon>
        <taxon>Dikarya</taxon>
        <taxon>Ascomycota</taxon>
        <taxon>Pezizomycotina</taxon>
        <taxon>Pezizomycetes</taxon>
        <taxon>Pezizales</taxon>
        <taxon>Ascodesmidaceae</taxon>
        <taxon>Ascodesmis</taxon>
    </lineage>
</organism>
<feature type="compositionally biased region" description="Low complexity" evidence="4">
    <location>
        <begin position="8"/>
        <end position="20"/>
    </location>
</feature>
<dbReference type="PANTHER" id="PTHR45896:SF1">
    <property type="entry name" value="N-ALPHA-ACETYLTRANSFERASE 30"/>
    <property type="match status" value="1"/>
</dbReference>
<dbReference type="InterPro" id="IPR016181">
    <property type="entry name" value="Acyl_CoA_acyltransferase"/>
</dbReference>
<dbReference type="InParanoid" id="A0A4S2MUM4"/>
<evidence type="ECO:0000259" key="5">
    <source>
        <dbReference type="PROSITE" id="PS51186"/>
    </source>
</evidence>
<dbReference type="SUPFAM" id="SSF55729">
    <property type="entry name" value="Acyl-CoA N-acyltransferases (Nat)"/>
    <property type="match status" value="1"/>
</dbReference>
<comment type="similarity">
    <text evidence="3">Belongs to the acetyltransferase family. MAK3 subfamily.</text>
</comment>
<dbReference type="Gene3D" id="3.40.630.30">
    <property type="match status" value="1"/>
</dbReference>
<feature type="domain" description="N-acetyltransferase" evidence="5">
    <location>
        <begin position="74"/>
        <end position="223"/>
    </location>
</feature>
<dbReference type="STRING" id="341454.A0A4S2MUM4"/>
<dbReference type="PANTHER" id="PTHR45896">
    <property type="entry name" value="N-ALPHA-ACETYLTRANSFERASE 30"/>
    <property type="match status" value="1"/>
</dbReference>
<gene>
    <name evidence="6" type="ORF">EX30DRAFT_341821</name>
</gene>
<dbReference type="AlphaFoldDB" id="A0A4S2MUM4"/>
<keyword evidence="1 6" id="KW-0808">Transferase</keyword>